<feature type="transmembrane region" description="Helical" evidence="7">
    <location>
        <begin position="771"/>
        <end position="788"/>
    </location>
</feature>
<evidence type="ECO:0000313" key="9">
    <source>
        <dbReference type="Proteomes" id="UP000666915"/>
    </source>
</evidence>
<dbReference type="PANTHER" id="PTHR39087:SF2">
    <property type="entry name" value="UPF0104 MEMBRANE PROTEIN MJ1595"/>
    <property type="match status" value="1"/>
</dbReference>
<evidence type="ECO:0000256" key="7">
    <source>
        <dbReference type="SAM" id="Phobius"/>
    </source>
</evidence>
<feature type="transmembrane region" description="Helical" evidence="7">
    <location>
        <begin position="240"/>
        <end position="265"/>
    </location>
</feature>
<dbReference type="SUPFAM" id="SSF56112">
    <property type="entry name" value="Protein kinase-like (PK-like)"/>
    <property type="match status" value="1"/>
</dbReference>
<feature type="transmembrane region" description="Helical" evidence="7">
    <location>
        <begin position="94"/>
        <end position="115"/>
    </location>
</feature>
<sequence>MCTAHRGGPRSARPPGGTGRGGARRRPRRRPDRGRRWTARRRPWDADHDGGRSGRRYGVTQTHGGAVRPATGATAGVPVDEPAQPDRIRRSGDAIRFGVSCVALAVVMLLVSIAQQTTHGLQTDIAQGTAHAPRLLLSLATLASSFGVLTVPIAFAVERLFRKDGMRVAIALLAAVIAFGITVGLDDWVTSAAPGGVLDSLIWGGTRTAPVHTDIAPVIAFVTAVGMAGRTRWQAVTWTLIGLAALTGLTASYASVAALAATYLLGRAIGYGTLYAVGTPNPRPTGTAVVSTLERLGLCPRRAARLDDPGDAAADRCYGVVLDREDEECRAPGERRPGRWDLEVRVLDRDQQTAGLPYRMWRTLRLSRTTTGRALRPLRRSLELESLMAYAVDAAGARTPRLVGTSEVGTEAALLAYEHVPGRRLGEVRDEEVTDTLLADVWRQFRRLQEGRLAHRRLEEDAILVGDDGRAYLTDMRSGEIAAGDLALRLDLAQLLTTVALRAGPERAVRTAASALGEDALPAAVPLLQRVALSRSTRTALRRDRELLSRIREQIVALKPETEAAPVRLERFRPRTIFSIVGLSVAGYIVIPQVASLDFAHLLSTVTWHWLLIALAASAATYLAAAYMLLGFVPERLPVGRTVLVQVAASFVQLVAPAAVGGVAINTRYLQRSGIRSGPAVASVGASQLVGLVVHVLLLALFGFLTGSTHNATKDLAPSRTIMIVVLALGLAAGAALTIPRVRRFSTSRLRAMFSGVVPRLVDVLQSPRKLATGLGGTVGLTVAYVVCLDASIRAFGGSLPWTAVVVVFLTANAVGSAVPTPGGLGAVEGALTLALTISGLTAETATSAVLLYRLLTLWLPVLPGWAAFAYLQRKDAI</sequence>
<evidence type="ECO:0000313" key="8">
    <source>
        <dbReference type="EMBL" id="MBO2442111.1"/>
    </source>
</evidence>
<name>A0ABS3R7H7_9ACTN</name>
<dbReference type="InterPro" id="IPR022791">
    <property type="entry name" value="L-PG_synthase/AglD"/>
</dbReference>
<feature type="transmembrane region" description="Helical" evidence="7">
    <location>
        <begin position="800"/>
        <end position="819"/>
    </location>
</feature>
<evidence type="ECO:0000256" key="1">
    <source>
        <dbReference type="ARBA" id="ARBA00004651"/>
    </source>
</evidence>
<keyword evidence="4 7" id="KW-1133">Transmembrane helix</keyword>
<feature type="transmembrane region" description="Helical" evidence="7">
    <location>
        <begin position="577"/>
        <end position="595"/>
    </location>
</feature>
<evidence type="ECO:0000256" key="4">
    <source>
        <dbReference type="ARBA" id="ARBA00022989"/>
    </source>
</evidence>
<dbReference type="Proteomes" id="UP000666915">
    <property type="component" value="Unassembled WGS sequence"/>
</dbReference>
<dbReference type="Pfam" id="PF03706">
    <property type="entry name" value="LPG_synthase_TM"/>
    <property type="match status" value="1"/>
</dbReference>
<keyword evidence="3 7" id="KW-0812">Transmembrane</keyword>
<evidence type="ECO:0000256" key="3">
    <source>
        <dbReference type="ARBA" id="ARBA00022692"/>
    </source>
</evidence>
<keyword evidence="9" id="KW-1185">Reference proteome</keyword>
<dbReference type="InterPro" id="IPR011009">
    <property type="entry name" value="Kinase-like_dom_sf"/>
</dbReference>
<feature type="transmembrane region" description="Helical" evidence="7">
    <location>
        <begin position="135"/>
        <end position="156"/>
    </location>
</feature>
<evidence type="ECO:0000256" key="2">
    <source>
        <dbReference type="ARBA" id="ARBA00022475"/>
    </source>
</evidence>
<feature type="transmembrane region" description="Helical" evidence="7">
    <location>
        <begin position="607"/>
        <end position="630"/>
    </location>
</feature>
<gene>
    <name evidence="8" type="ORF">J4557_31760</name>
</gene>
<evidence type="ECO:0000256" key="6">
    <source>
        <dbReference type="SAM" id="MobiDB-lite"/>
    </source>
</evidence>
<feature type="transmembrane region" description="Helical" evidence="7">
    <location>
        <begin position="851"/>
        <end position="872"/>
    </location>
</feature>
<dbReference type="PANTHER" id="PTHR39087">
    <property type="entry name" value="UPF0104 MEMBRANE PROTEIN MJ1595"/>
    <property type="match status" value="1"/>
</dbReference>
<feature type="transmembrane region" description="Helical" evidence="7">
    <location>
        <begin position="642"/>
        <end position="665"/>
    </location>
</feature>
<feature type="transmembrane region" description="Helical" evidence="7">
    <location>
        <begin position="717"/>
        <end position="739"/>
    </location>
</feature>
<feature type="region of interest" description="Disordered" evidence="6">
    <location>
        <begin position="1"/>
        <end position="86"/>
    </location>
</feature>
<proteinExistence type="predicted"/>
<evidence type="ECO:0000256" key="5">
    <source>
        <dbReference type="ARBA" id="ARBA00023136"/>
    </source>
</evidence>
<comment type="subcellular location">
    <subcellularLocation>
        <location evidence="1">Cell membrane</location>
        <topology evidence="1">Multi-pass membrane protein</topology>
    </subcellularLocation>
</comment>
<organism evidence="8 9">
    <name type="scientific">Actinomadura nitritigenes</name>
    <dbReference type="NCBI Taxonomy" id="134602"/>
    <lineage>
        <taxon>Bacteria</taxon>
        <taxon>Bacillati</taxon>
        <taxon>Actinomycetota</taxon>
        <taxon>Actinomycetes</taxon>
        <taxon>Streptosporangiales</taxon>
        <taxon>Thermomonosporaceae</taxon>
        <taxon>Actinomadura</taxon>
    </lineage>
</organism>
<keyword evidence="2" id="KW-1003">Cell membrane</keyword>
<dbReference type="EMBL" id="JAGEOK010000023">
    <property type="protein sequence ID" value="MBO2442111.1"/>
    <property type="molecule type" value="Genomic_DNA"/>
</dbReference>
<protein>
    <submittedName>
        <fullName evidence="8">Flippase-like domain-containing protein</fullName>
    </submittedName>
</protein>
<reference evidence="8 9" key="1">
    <citation type="submission" date="2021-03" db="EMBL/GenBank/DDBJ databases">
        <authorList>
            <person name="Kanchanasin P."/>
            <person name="Saeng-In P."/>
            <person name="Phongsopitanun W."/>
            <person name="Yuki M."/>
            <person name="Kudo T."/>
            <person name="Ohkuma M."/>
            <person name="Tanasupawat S."/>
        </authorList>
    </citation>
    <scope>NUCLEOTIDE SEQUENCE [LARGE SCALE GENOMIC DNA]</scope>
    <source>
        <strain evidence="8 9">L46</strain>
    </source>
</reference>
<accession>A0ABS3R7H7</accession>
<feature type="transmembrane region" description="Helical" evidence="7">
    <location>
        <begin position="168"/>
        <end position="185"/>
    </location>
</feature>
<feature type="transmembrane region" description="Helical" evidence="7">
    <location>
        <begin position="685"/>
        <end position="705"/>
    </location>
</feature>
<keyword evidence="5 7" id="KW-0472">Membrane</keyword>
<feature type="compositionally biased region" description="Basic residues" evidence="6">
    <location>
        <begin position="22"/>
        <end position="41"/>
    </location>
</feature>
<feature type="compositionally biased region" description="Basic and acidic residues" evidence="6">
    <location>
        <begin position="42"/>
        <end position="52"/>
    </location>
</feature>
<comment type="caution">
    <text evidence="8">The sequence shown here is derived from an EMBL/GenBank/DDBJ whole genome shotgun (WGS) entry which is preliminary data.</text>
</comment>